<gene>
    <name evidence="2" type="ORF">PCASD_03978</name>
</gene>
<protein>
    <submittedName>
        <fullName evidence="2">Uncharacterized protein</fullName>
    </submittedName>
</protein>
<dbReference type="EMBL" id="PGCI01000050">
    <property type="protein sequence ID" value="PLW45260.1"/>
    <property type="molecule type" value="Genomic_DNA"/>
</dbReference>
<dbReference type="Proteomes" id="UP000235392">
    <property type="component" value="Unassembled WGS sequence"/>
</dbReference>
<reference evidence="2 3" key="1">
    <citation type="submission" date="2017-11" db="EMBL/GenBank/DDBJ databases">
        <title>De novo assembly and phasing of dikaryotic genomes from two isolates of Puccinia coronata f. sp. avenae, the causal agent of oat crown rust.</title>
        <authorList>
            <person name="Miller M.E."/>
            <person name="Zhang Y."/>
            <person name="Omidvar V."/>
            <person name="Sperschneider J."/>
            <person name="Schwessinger B."/>
            <person name="Raley C."/>
            <person name="Palmer J.M."/>
            <person name="Garnica D."/>
            <person name="Upadhyaya N."/>
            <person name="Rathjen J."/>
            <person name="Taylor J.M."/>
            <person name="Park R.F."/>
            <person name="Dodds P.N."/>
            <person name="Hirsch C.D."/>
            <person name="Kianian S.F."/>
            <person name="Figueroa M."/>
        </authorList>
    </citation>
    <scope>NUCLEOTIDE SEQUENCE [LARGE SCALE GENOMIC DNA]</scope>
    <source>
        <strain evidence="2">12SD80</strain>
    </source>
</reference>
<name>A0A2N5V5J8_9BASI</name>
<feature type="compositionally biased region" description="Polar residues" evidence="1">
    <location>
        <begin position="1"/>
        <end position="12"/>
    </location>
</feature>
<dbReference type="AlphaFoldDB" id="A0A2N5V5J8"/>
<comment type="caution">
    <text evidence="2">The sequence shown here is derived from an EMBL/GenBank/DDBJ whole genome shotgun (WGS) entry which is preliminary data.</text>
</comment>
<evidence type="ECO:0000313" key="3">
    <source>
        <dbReference type="Proteomes" id="UP000235392"/>
    </source>
</evidence>
<evidence type="ECO:0000256" key="1">
    <source>
        <dbReference type="SAM" id="MobiDB-lite"/>
    </source>
</evidence>
<proteinExistence type="predicted"/>
<sequence length="527" mass="60533">MVWTTPGTTYQPATGGVGDTGVTSSRLMRSPHAPMAEPPPTLRMFELDGLNMAKEAGETGSLGRGALKKGPQIPPLAQTKNVRFQKDIPREHNYDTPVIKDSLSVRLSRFVGEKLDSLVSKIKLTLRRIRRRIIMLRQLHSLRRSKLISDPVAFDIPIKKQKELYNPLMKKGNLDLEIDQYISNTKPSELLKKFQIDPLKYAASQKTDHIKETLKPIFQQLGKTLQDEFQLERDHNLEIDSIAISLKAFIKKKHPSKMDALKNIAKTISEYKAERLFKDQTIIKSYFMKERQYLSHLIGLFGPKNVLLPYLEEAIKTKTFQLSSPLVYNHPAEFLQKLEAVQQVLGEIIESEAHGWPNIKERGFANKRFSKLEDDLFSKFGGREQIQSALDNIKKSDMHKSFMKEMNDLGSERGILLQLVEPWGYFHQYKRIPFSSQEMLYHDFGVKNNDRFFKNLDQTVSSKALEIVQEKLKNAASVREAQQKIEGIFTSEGLQDFKNTLKENSLKEEERSASRTDIPQEKKEAEK</sequence>
<evidence type="ECO:0000313" key="2">
    <source>
        <dbReference type="EMBL" id="PLW45260.1"/>
    </source>
</evidence>
<feature type="region of interest" description="Disordered" evidence="1">
    <location>
        <begin position="501"/>
        <end position="527"/>
    </location>
</feature>
<feature type="region of interest" description="Disordered" evidence="1">
    <location>
        <begin position="1"/>
        <end position="39"/>
    </location>
</feature>
<accession>A0A2N5V5J8</accession>
<organism evidence="2 3">
    <name type="scientific">Puccinia coronata f. sp. avenae</name>
    <dbReference type="NCBI Taxonomy" id="200324"/>
    <lineage>
        <taxon>Eukaryota</taxon>
        <taxon>Fungi</taxon>
        <taxon>Dikarya</taxon>
        <taxon>Basidiomycota</taxon>
        <taxon>Pucciniomycotina</taxon>
        <taxon>Pucciniomycetes</taxon>
        <taxon>Pucciniales</taxon>
        <taxon>Pucciniaceae</taxon>
        <taxon>Puccinia</taxon>
    </lineage>
</organism>